<feature type="transmembrane region" description="Helical" evidence="7">
    <location>
        <begin position="46"/>
        <end position="64"/>
    </location>
</feature>
<comment type="similarity">
    <text evidence="2">Belongs to the EamA transporter family.</text>
</comment>
<evidence type="ECO:0000256" key="7">
    <source>
        <dbReference type="SAM" id="Phobius"/>
    </source>
</evidence>
<dbReference type="PANTHER" id="PTHR42920:SF5">
    <property type="entry name" value="EAMA DOMAIN-CONTAINING PROTEIN"/>
    <property type="match status" value="1"/>
</dbReference>
<dbReference type="Pfam" id="PF00892">
    <property type="entry name" value="EamA"/>
    <property type="match status" value="1"/>
</dbReference>
<dbReference type="SUPFAM" id="SSF103481">
    <property type="entry name" value="Multidrug resistance efflux transporter EmrE"/>
    <property type="match status" value="1"/>
</dbReference>
<comment type="subcellular location">
    <subcellularLocation>
        <location evidence="1">Cell membrane</location>
        <topology evidence="1">Multi-pass membrane protein</topology>
    </subcellularLocation>
</comment>
<organism evidence="9 10">
    <name type="scientific">Rubrobacter marinus</name>
    <dbReference type="NCBI Taxonomy" id="2653852"/>
    <lineage>
        <taxon>Bacteria</taxon>
        <taxon>Bacillati</taxon>
        <taxon>Actinomycetota</taxon>
        <taxon>Rubrobacteria</taxon>
        <taxon>Rubrobacterales</taxon>
        <taxon>Rubrobacteraceae</taxon>
        <taxon>Rubrobacter</taxon>
    </lineage>
</organism>
<feature type="transmembrane region" description="Helical" evidence="7">
    <location>
        <begin position="165"/>
        <end position="184"/>
    </location>
</feature>
<feature type="transmembrane region" description="Helical" evidence="7">
    <location>
        <begin position="196"/>
        <end position="215"/>
    </location>
</feature>
<evidence type="ECO:0000313" key="9">
    <source>
        <dbReference type="EMBL" id="QIN77342.1"/>
    </source>
</evidence>
<feature type="transmembrane region" description="Helical" evidence="7">
    <location>
        <begin position="136"/>
        <end position="153"/>
    </location>
</feature>
<evidence type="ECO:0000256" key="3">
    <source>
        <dbReference type="ARBA" id="ARBA00022475"/>
    </source>
</evidence>
<reference evidence="9 10" key="1">
    <citation type="submission" date="2019-10" db="EMBL/GenBank/DDBJ databases">
        <title>Rubrobacter sp nov SCSIO 52915 isolated from a deep-sea sediment in the South China Sea.</title>
        <authorList>
            <person name="Chen R.W."/>
        </authorList>
    </citation>
    <scope>NUCLEOTIDE SEQUENCE [LARGE SCALE GENOMIC DNA]</scope>
    <source>
        <strain evidence="9 10">SCSIO 52915</strain>
    </source>
</reference>
<dbReference type="EMBL" id="CP045121">
    <property type="protein sequence ID" value="QIN77342.1"/>
    <property type="molecule type" value="Genomic_DNA"/>
</dbReference>
<evidence type="ECO:0000256" key="4">
    <source>
        <dbReference type="ARBA" id="ARBA00022692"/>
    </source>
</evidence>
<accession>A0A6G8PTD2</accession>
<dbReference type="InterPro" id="IPR051258">
    <property type="entry name" value="Diverse_Substrate_Transporter"/>
</dbReference>
<dbReference type="RefSeq" id="WP_166395018.1">
    <property type="nucleotide sequence ID" value="NZ_CP045121.1"/>
</dbReference>
<feature type="transmembrane region" description="Helical" evidence="7">
    <location>
        <begin position="111"/>
        <end position="129"/>
    </location>
</feature>
<feature type="domain" description="EamA" evidence="8">
    <location>
        <begin position="166"/>
        <end position="299"/>
    </location>
</feature>
<evidence type="ECO:0000256" key="1">
    <source>
        <dbReference type="ARBA" id="ARBA00004651"/>
    </source>
</evidence>
<feature type="transmembrane region" description="Helical" evidence="7">
    <location>
        <begin position="256"/>
        <end position="276"/>
    </location>
</feature>
<sequence length="305" mass="30620">MSAPSRGAAEPSRPPLAPIGLVLGSVCSVQIGAAIAKGLFEDLGPAGTVFLRTGFAALVLIAIWRPWRALRTARLSKDPAERGSIPTLLAFGLALAAMNLCFYAALSRIPLGIAVTLEFTGPLAVAVAGSRRALDVLWVTLAAAGILLLAPLGRLFGASSGGVDPLGAGLALLAGAFWAAYILLAGRTGRAYPGGAGLALAMGLSTVLLLPVGVWDAGAALLNPVLLAAGFGVAMLSSAIPYSLEIEALRRLPARVFGVLMSLEPAVGAAAGFVVLGETLNARSATAIALVVAASAGVSLVRSKA</sequence>
<evidence type="ECO:0000256" key="2">
    <source>
        <dbReference type="ARBA" id="ARBA00007362"/>
    </source>
</evidence>
<keyword evidence="5 7" id="KW-1133">Transmembrane helix</keyword>
<dbReference type="InterPro" id="IPR037185">
    <property type="entry name" value="EmrE-like"/>
</dbReference>
<keyword evidence="4 7" id="KW-0812">Transmembrane</keyword>
<evidence type="ECO:0000256" key="5">
    <source>
        <dbReference type="ARBA" id="ARBA00022989"/>
    </source>
</evidence>
<evidence type="ECO:0000256" key="6">
    <source>
        <dbReference type="ARBA" id="ARBA00023136"/>
    </source>
</evidence>
<dbReference type="KEGG" id="rmar:GBA65_01130"/>
<gene>
    <name evidence="9" type="ORF">GBA65_01130</name>
</gene>
<keyword evidence="6 7" id="KW-0472">Membrane</keyword>
<dbReference type="AlphaFoldDB" id="A0A6G8PTD2"/>
<dbReference type="Proteomes" id="UP000502706">
    <property type="component" value="Chromosome"/>
</dbReference>
<dbReference type="InterPro" id="IPR000620">
    <property type="entry name" value="EamA_dom"/>
</dbReference>
<proteinExistence type="inferred from homology"/>
<feature type="transmembrane region" description="Helical" evidence="7">
    <location>
        <begin position="221"/>
        <end position="244"/>
    </location>
</feature>
<feature type="transmembrane region" description="Helical" evidence="7">
    <location>
        <begin position="282"/>
        <end position="301"/>
    </location>
</feature>
<evidence type="ECO:0000259" key="8">
    <source>
        <dbReference type="Pfam" id="PF00892"/>
    </source>
</evidence>
<feature type="transmembrane region" description="Helical" evidence="7">
    <location>
        <begin position="21"/>
        <end position="40"/>
    </location>
</feature>
<feature type="transmembrane region" description="Helical" evidence="7">
    <location>
        <begin position="85"/>
        <end position="105"/>
    </location>
</feature>
<keyword evidence="10" id="KW-1185">Reference proteome</keyword>
<evidence type="ECO:0000313" key="10">
    <source>
        <dbReference type="Proteomes" id="UP000502706"/>
    </source>
</evidence>
<protein>
    <submittedName>
        <fullName evidence="9">EamA family transporter</fullName>
    </submittedName>
</protein>
<dbReference type="PANTHER" id="PTHR42920">
    <property type="entry name" value="OS03G0707200 PROTEIN-RELATED"/>
    <property type="match status" value="1"/>
</dbReference>
<keyword evidence="3" id="KW-1003">Cell membrane</keyword>
<name>A0A6G8PTD2_9ACTN</name>
<dbReference type="GO" id="GO:0005886">
    <property type="term" value="C:plasma membrane"/>
    <property type="evidence" value="ECO:0007669"/>
    <property type="project" value="UniProtKB-SubCell"/>
</dbReference>